<feature type="domain" description="OmpA-like" evidence="5">
    <location>
        <begin position="290"/>
        <end position="399"/>
    </location>
</feature>
<keyword evidence="7" id="KW-1185">Reference proteome</keyword>
<dbReference type="SUPFAM" id="SSF103088">
    <property type="entry name" value="OmpA-like"/>
    <property type="match status" value="1"/>
</dbReference>
<evidence type="ECO:0000256" key="2">
    <source>
        <dbReference type="ARBA" id="ARBA00023136"/>
    </source>
</evidence>
<dbReference type="Pfam" id="PF00691">
    <property type="entry name" value="OmpA"/>
    <property type="match status" value="1"/>
</dbReference>
<gene>
    <name evidence="6" type="ORF">NF867_15485</name>
</gene>
<dbReference type="RefSeq" id="WP_252589291.1">
    <property type="nucleotide sequence ID" value="NZ_JAMWYS010000053.1"/>
</dbReference>
<dbReference type="InterPro" id="IPR006665">
    <property type="entry name" value="OmpA-like"/>
</dbReference>
<dbReference type="GO" id="GO:0016020">
    <property type="term" value="C:membrane"/>
    <property type="evidence" value="ECO:0007669"/>
    <property type="project" value="UniProtKB-SubCell"/>
</dbReference>
<dbReference type="EMBL" id="JAMWYS010000053">
    <property type="protein sequence ID" value="MCO4294263.1"/>
    <property type="molecule type" value="Genomic_DNA"/>
</dbReference>
<dbReference type="InterPro" id="IPR006664">
    <property type="entry name" value="OMP_bac"/>
</dbReference>
<evidence type="ECO:0000313" key="7">
    <source>
        <dbReference type="Proteomes" id="UP001155182"/>
    </source>
</evidence>
<evidence type="ECO:0000313" key="6">
    <source>
        <dbReference type="EMBL" id="MCO4294263.1"/>
    </source>
</evidence>
<accession>A0A9X2JDL0</accession>
<evidence type="ECO:0000256" key="3">
    <source>
        <dbReference type="PROSITE-ProRule" id="PRU00473"/>
    </source>
</evidence>
<dbReference type="AlphaFoldDB" id="A0A9X2JDL0"/>
<comment type="caution">
    <text evidence="6">The sequence shown here is derived from an EMBL/GenBank/DDBJ whole genome shotgun (WGS) entry which is preliminary data.</text>
</comment>
<evidence type="ECO:0000256" key="1">
    <source>
        <dbReference type="ARBA" id="ARBA00004370"/>
    </source>
</evidence>
<reference evidence="6" key="1">
    <citation type="submission" date="2022-06" db="EMBL/GenBank/DDBJ databases">
        <title>Solitalea sp. MAHUQ-68 isolated from rhizospheric soil.</title>
        <authorList>
            <person name="Huq M.A."/>
        </authorList>
    </citation>
    <scope>NUCLEOTIDE SEQUENCE</scope>
    <source>
        <strain evidence="6">MAHUQ-68</strain>
    </source>
</reference>
<name>A0A9X2JDL0_9SPHI</name>
<dbReference type="Proteomes" id="UP001155182">
    <property type="component" value="Unassembled WGS sequence"/>
</dbReference>
<evidence type="ECO:0000256" key="4">
    <source>
        <dbReference type="SAM" id="SignalP"/>
    </source>
</evidence>
<proteinExistence type="predicted"/>
<sequence>MKKPLFTGALLALAFGAYAQTDEYPGNSLQKLNDKTNQQITELNKRPNSILSQNIAPHTNDTPPVSIFQSYSKFDFITGEQLIAYEDFSQTEIGSFPKTWNTNGLGEITTLNNLPGKWLSMGQNATYRPEFIVNDLPENFTFEFDLALNAGKNTGGFYVQLGNAAKTTDTEPTNYGAEFRMVGGGEGFISIENWCYADDCKKLLSVSNSSETHFNSQGEKIRVSIWRQKERLRIYINETKVIDEFKLLDAKSLINCINFKVSANANSKFAYVSNIKLSAGTPDVHKKLILGEKFTTSGVLFDADTDLIRPESYSTLKEIAQQLKENPSVKVKIIGPANVNNTDADLSKRKAEAIRNSLITEFKISESRLQTEGRGPITSNDTVTLTGDNLQIEFLKLPK</sequence>
<comment type="subcellular location">
    <subcellularLocation>
        <location evidence="1">Membrane</location>
    </subcellularLocation>
</comment>
<protein>
    <submittedName>
        <fullName evidence="6">OmpA family protein</fullName>
    </submittedName>
</protein>
<evidence type="ECO:0000259" key="5">
    <source>
        <dbReference type="PROSITE" id="PS51123"/>
    </source>
</evidence>
<dbReference type="PRINTS" id="PR01021">
    <property type="entry name" value="OMPADOMAIN"/>
</dbReference>
<organism evidence="6 7">
    <name type="scientific">Solitalea agri</name>
    <dbReference type="NCBI Taxonomy" id="2953739"/>
    <lineage>
        <taxon>Bacteria</taxon>
        <taxon>Pseudomonadati</taxon>
        <taxon>Bacteroidota</taxon>
        <taxon>Sphingobacteriia</taxon>
        <taxon>Sphingobacteriales</taxon>
        <taxon>Sphingobacteriaceae</taxon>
        <taxon>Solitalea</taxon>
    </lineage>
</organism>
<feature type="chain" id="PRO_5040962688" evidence="4">
    <location>
        <begin position="20"/>
        <end position="399"/>
    </location>
</feature>
<dbReference type="CDD" id="cd07185">
    <property type="entry name" value="OmpA_C-like"/>
    <property type="match status" value="1"/>
</dbReference>
<dbReference type="InterPro" id="IPR036737">
    <property type="entry name" value="OmpA-like_sf"/>
</dbReference>
<dbReference type="Gene3D" id="3.30.1330.60">
    <property type="entry name" value="OmpA-like domain"/>
    <property type="match status" value="1"/>
</dbReference>
<keyword evidence="2 3" id="KW-0472">Membrane</keyword>
<keyword evidence="4" id="KW-0732">Signal</keyword>
<dbReference type="PROSITE" id="PS51123">
    <property type="entry name" value="OMPA_2"/>
    <property type="match status" value="1"/>
</dbReference>
<feature type="signal peptide" evidence="4">
    <location>
        <begin position="1"/>
        <end position="19"/>
    </location>
</feature>